<dbReference type="OrthoDB" id="4210086at2759"/>
<gene>
    <name evidence="2" type="ORF">AJ80_10035</name>
</gene>
<keyword evidence="3" id="KW-1185">Reference proteome</keyword>
<evidence type="ECO:0000256" key="1">
    <source>
        <dbReference type="SAM" id="MobiDB-lite"/>
    </source>
</evidence>
<feature type="region of interest" description="Disordered" evidence="1">
    <location>
        <begin position="37"/>
        <end position="64"/>
    </location>
</feature>
<proteinExistence type="predicted"/>
<protein>
    <submittedName>
        <fullName evidence="2">Uncharacterized protein</fullName>
    </submittedName>
</protein>
<evidence type="ECO:0000313" key="2">
    <source>
        <dbReference type="EMBL" id="PGG95042.1"/>
    </source>
</evidence>
<dbReference type="EMBL" id="PDNA01000530">
    <property type="protein sequence ID" value="PGG95042.1"/>
    <property type="molecule type" value="Genomic_DNA"/>
</dbReference>
<organism evidence="2 3">
    <name type="scientific">Polytolypa hystricis (strain UAMH7299)</name>
    <dbReference type="NCBI Taxonomy" id="1447883"/>
    <lineage>
        <taxon>Eukaryota</taxon>
        <taxon>Fungi</taxon>
        <taxon>Dikarya</taxon>
        <taxon>Ascomycota</taxon>
        <taxon>Pezizomycotina</taxon>
        <taxon>Eurotiomycetes</taxon>
        <taxon>Eurotiomycetidae</taxon>
        <taxon>Onygenales</taxon>
        <taxon>Onygenales incertae sedis</taxon>
        <taxon>Polytolypa</taxon>
    </lineage>
</organism>
<dbReference type="STRING" id="1447883.A0A2B7WEK2"/>
<comment type="caution">
    <text evidence="2">The sequence shown here is derived from an EMBL/GenBank/DDBJ whole genome shotgun (WGS) entry which is preliminary data.</text>
</comment>
<sequence>MEQRKDLIGRLGRSKLCDARTRYDLLCAPKTVRKRRSAEANLNANQPTEAPAIRLSQPSNIDEDSDTDSAVYMLPYFKQEQKRIRKEQQERGRWVNRAIKCCDCDRTSSTTNKCECEHIRCDACFRYSDKPDAGTGGFEPAEEVPDCDNDDIWQIVKKATHQNRNRKASEMKLREQKVAWSVS</sequence>
<dbReference type="Proteomes" id="UP000224634">
    <property type="component" value="Unassembled WGS sequence"/>
</dbReference>
<evidence type="ECO:0000313" key="3">
    <source>
        <dbReference type="Proteomes" id="UP000224634"/>
    </source>
</evidence>
<name>A0A2B7WEK2_POLH7</name>
<accession>A0A2B7WEK2</accession>
<dbReference type="AlphaFoldDB" id="A0A2B7WEK2"/>
<reference evidence="2 3" key="1">
    <citation type="submission" date="2017-10" db="EMBL/GenBank/DDBJ databases">
        <title>Comparative genomics in systemic dimorphic fungi from Ajellomycetaceae.</title>
        <authorList>
            <person name="Munoz J.F."/>
            <person name="Mcewen J.G."/>
            <person name="Clay O.K."/>
            <person name="Cuomo C.A."/>
        </authorList>
    </citation>
    <scope>NUCLEOTIDE SEQUENCE [LARGE SCALE GENOMIC DNA]</scope>
    <source>
        <strain evidence="2 3">UAMH7299</strain>
    </source>
</reference>